<dbReference type="AlphaFoldDB" id="A0AAD6FNH1"/>
<accession>A0AAD6FNH1</accession>
<keyword evidence="3" id="KW-1185">Reference proteome</keyword>
<dbReference type="Proteomes" id="UP001219934">
    <property type="component" value="Unassembled WGS sequence"/>
</dbReference>
<protein>
    <submittedName>
        <fullName evidence="2">Uncharacterized protein</fullName>
    </submittedName>
</protein>
<evidence type="ECO:0000313" key="3">
    <source>
        <dbReference type="Proteomes" id="UP001219934"/>
    </source>
</evidence>
<name>A0AAD6FNH1_9TELE</name>
<organism evidence="2 3">
    <name type="scientific">Pogonophryne albipinna</name>
    <dbReference type="NCBI Taxonomy" id="1090488"/>
    <lineage>
        <taxon>Eukaryota</taxon>
        <taxon>Metazoa</taxon>
        <taxon>Chordata</taxon>
        <taxon>Craniata</taxon>
        <taxon>Vertebrata</taxon>
        <taxon>Euteleostomi</taxon>
        <taxon>Actinopterygii</taxon>
        <taxon>Neopterygii</taxon>
        <taxon>Teleostei</taxon>
        <taxon>Neoteleostei</taxon>
        <taxon>Acanthomorphata</taxon>
        <taxon>Eupercaria</taxon>
        <taxon>Perciformes</taxon>
        <taxon>Notothenioidei</taxon>
        <taxon>Pogonophryne</taxon>
    </lineage>
</organism>
<comment type="caution">
    <text evidence="2">The sequence shown here is derived from an EMBL/GenBank/DDBJ whole genome shotgun (WGS) entry which is preliminary data.</text>
</comment>
<reference evidence="2" key="1">
    <citation type="submission" date="2022-11" db="EMBL/GenBank/DDBJ databases">
        <title>Chromosome-level genome of Pogonophryne albipinna.</title>
        <authorList>
            <person name="Jo E."/>
        </authorList>
    </citation>
    <scope>NUCLEOTIDE SEQUENCE</scope>
    <source>
        <strain evidence="2">SGF0006</strain>
        <tissue evidence="2">Muscle</tissue>
    </source>
</reference>
<evidence type="ECO:0000256" key="1">
    <source>
        <dbReference type="SAM" id="MobiDB-lite"/>
    </source>
</evidence>
<feature type="region of interest" description="Disordered" evidence="1">
    <location>
        <begin position="1"/>
        <end position="66"/>
    </location>
</feature>
<feature type="non-terminal residue" evidence="2">
    <location>
        <position position="66"/>
    </location>
</feature>
<proteinExistence type="predicted"/>
<evidence type="ECO:0000313" key="2">
    <source>
        <dbReference type="EMBL" id="KAJ4940003.1"/>
    </source>
</evidence>
<sequence>FAVTAKSGPTPPYMDRAWSPGQHKEGRQTRRIKQREGCVGPDEGVDGSASRRLQRPDGYWERDAQQ</sequence>
<feature type="non-terminal residue" evidence="2">
    <location>
        <position position="1"/>
    </location>
</feature>
<dbReference type="EMBL" id="JAPTMU010000008">
    <property type="protein sequence ID" value="KAJ4940003.1"/>
    <property type="molecule type" value="Genomic_DNA"/>
</dbReference>
<gene>
    <name evidence="2" type="ORF">JOQ06_029434</name>
</gene>
<feature type="compositionally biased region" description="Basic and acidic residues" evidence="1">
    <location>
        <begin position="54"/>
        <end position="66"/>
    </location>
</feature>